<feature type="region of interest" description="Disordered" evidence="1">
    <location>
        <begin position="166"/>
        <end position="210"/>
    </location>
</feature>
<name>A0A6A7AP69_9PLEO</name>
<evidence type="ECO:0000313" key="3">
    <source>
        <dbReference type="Proteomes" id="UP000799423"/>
    </source>
</evidence>
<proteinExistence type="predicted"/>
<organism evidence="2 3">
    <name type="scientific">Plenodomus tracheiphilus IPT5</name>
    <dbReference type="NCBI Taxonomy" id="1408161"/>
    <lineage>
        <taxon>Eukaryota</taxon>
        <taxon>Fungi</taxon>
        <taxon>Dikarya</taxon>
        <taxon>Ascomycota</taxon>
        <taxon>Pezizomycotina</taxon>
        <taxon>Dothideomycetes</taxon>
        <taxon>Pleosporomycetidae</taxon>
        <taxon>Pleosporales</taxon>
        <taxon>Pleosporineae</taxon>
        <taxon>Leptosphaeriaceae</taxon>
        <taxon>Plenodomus</taxon>
    </lineage>
</organism>
<dbReference type="OrthoDB" id="1045822at2759"/>
<dbReference type="Pfam" id="PF04749">
    <property type="entry name" value="PLAC8"/>
    <property type="match status" value="1"/>
</dbReference>
<dbReference type="PANTHER" id="PTHR15907">
    <property type="entry name" value="DUF614 FAMILY PROTEIN-RELATED"/>
    <property type="match status" value="1"/>
</dbReference>
<feature type="non-terminal residue" evidence="2">
    <location>
        <position position="210"/>
    </location>
</feature>
<dbReference type="EMBL" id="MU006355">
    <property type="protein sequence ID" value="KAF2845076.1"/>
    <property type="molecule type" value="Genomic_DNA"/>
</dbReference>
<protein>
    <recommendedName>
        <fullName evidence="4">PLAC8-domain-containing protein</fullName>
    </recommendedName>
</protein>
<dbReference type="Proteomes" id="UP000799423">
    <property type="component" value="Unassembled WGS sequence"/>
</dbReference>
<gene>
    <name evidence="2" type="ORF">T440DRAFT_375336</name>
</gene>
<dbReference type="NCBIfam" id="TIGR01571">
    <property type="entry name" value="A_thal_Cys_rich"/>
    <property type="match status" value="1"/>
</dbReference>
<accession>A0A6A7AP69</accession>
<evidence type="ECO:0008006" key="4">
    <source>
        <dbReference type="Google" id="ProtNLM"/>
    </source>
</evidence>
<dbReference type="InterPro" id="IPR006461">
    <property type="entry name" value="PLAC_motif_containing"/>
</dbReference>
<reference evidence="2" key="1">
    <citation type="submission" date="2020-01" db="EMBL/GenBank/DDBJ databases">
        <authorList>
            <consortium name="DOE Joint Genome Institute"/>
            <person name="Haridas S."/>
            <person name="Albert R."/>
            <person name="Binder M."/>
            <person name="Bloem J."/>
            <person name="Labutti K."/>
            <person name="Salamov A."/>
            <person name="Andreopoulos B."/>
            <person name="Baker S.E."/>
            <person name="Barry K."/>
            <person name="Bills G."/>
            <person name="Bluhm B.H."/>
            <person name="Cannon C."/>
            <person name="Castanera R."/>
            <person name="Culley D.E."/>
            <person name="Daum C."/>
            <person name="Ezra D."/>
            <person name="Gonzalez J.B."/>
            <person name="Henrissat B."/>
            <person name="Kuo A."/>
            <person name="Liang C."/>
            <person name="Lipzen A."/>
            <person name="Lutzoni F."/>
            <person name="Magnuson J."/>
            <person name="Mondo S."/>
            <person name="Nolan M."/>
            <person name="Ohm R."/>
            <person name="Pangilinan J."/>
            <person name="Park H.-J."/>
            <person name="Ramirez L."/>
            <person name="Alfaro M."/>
            <person name="Sun H."/>
            <person name="Tritt A."/>
            <person name="Yoshinaga Y."/>
            <person name="Zwiers L.-H."/>
            <person name="Turgeon B.G."/>
            <person name="Goodwin S.B."/>
            <person name="Spatafora J.W."/>
            <person name="Crous P.W."/>
            <person name="Grigoriev I.V."/>
        </authorList>
    </citation>
    <scope>NUCLEOTIDE SEQUENCE</scope>
    <source>
        <strain evidence="2">IPT5</strain>
    </source>
</reference>
<feature type="non-terminal residue" evidence="2">
    <location>
        <position position="1"/>
    </location>
</feature>
<sequence length="210" mass="23086">IDKTLTDIREKSNASLTKSKKKSATPGKPWKTSFWACCVPFDLCLVTSCCPCFTFGKTWHRVENNGDMTTYEPFNNECFLYWLSHYFCAQSIYQAIALNNMRQKFGLEGSTIEDVLKSGCCPCCALIQAEKESKVVLGRKRTGMDGVADDPYADSAEEKMVMALQGTAETGSTPLNRISEETTVGPARSRAESNAIAQNDDASETTAVQA</sequence>
<dbReference type="AlphaFoldDB" id="A0A6A7AP69"/>
<evidence type="ECO:0000256" key="1">
    <source>
        <dbReference type="SAM" id="MobiDB-lite"/>
    </source>
</evidence>
<evidence type="ECO:0000313" key="2">
    <source>
        <dbReference type="EMBL" id="KAF2845076.1"/>
    </source>
</evidence>
<feature type="compositionally biased region" description="Polar residues" evidence="1">
    <location>
        <begin position="167"/>
        <end position="176"/>
    </location>
</feature>
<keyword evidence="3" id="KW-1185">Reference proteome</keyword>